<name>A0AAV7LRL4_PLEWA</name>
<comment type="caution">
    <text evidence="2">The sequence shown here is derived from an EMBL/GenBank/DDBJ whole genome shotgun (WGS) entry which is preliminary data.</text>
</comment>
<reference evidence="2" key="1">
    <citation type="journal article" date="2022" name="bioRxiv">
        <title>Sequencing and chromosome-scale assembly of the giantPleurodeles waltlgenome.</title>
        <authorList>
            <person name="Brown T."/>
            <person name="Elewa A."/>
            <person name="Iarovenko S."/>
            <person name="Subramanian E."/>
            <person name="Araus A.J."/>
            <person name="Petzold A."/>
            <person name="Susuki M."/>
            <person name="Suzuki K.-i.T."/>
            <person name="Hayashi T."/>
            <person name="Toyoda A."/>
            <person name="Oliveira C."/>
            <person name="Osipova E."/>
            <person name="Leigh N.D."/>
            <person name="Simon A."/>
            <person name="Yun M.H."/>
        </authorList>
    </citation>
    <scope>NUCLEOTIDE SEQUENCE</scope>
    <source>
        <strain evidence="2">20211129_DDA</strain>
        <tissue evidence="2">Liver</tissue>
    </source>
</reference>
<sequence>MSRGSTTSSTPDPQVLQLVNIRVNSMKNLPCIPQYQLRPDVEVAIRPVIRSALEQGGLMPFVILLFYLKTPVLLYKIYLP</sequence>
<dbReference type="Proteomes" id="UP001066276">
    <property type="component" value="Chromosome 11"/>
</dbReference>
<keyword evidence="1" id="KW-0812">Transmembrane</keyword>
<proteinExistence type="predicted"/>
<accession>A0AAV7LRL4</accession>
<keyword evidence="3" id="KW-1185">Reference proteome</keyword>
<keyword evidence="1" id="KW-0472">Membrane</keyword>
<evidence type="ECO:0000313" key="3">
    <source>
        <dbReference type="Proteomes" id="UP001066276"/>
    </source>
</evidence>
<protein>
    <submittedName>
        <fullName evidence="2">Uncharacterized protein</fullName>
    </submittedName>
</protein>
<evidence type="ECO:0000313" key="2">
    <source>
        <dbReference type="EMBL" id="KAJ1094031.1"/>
    </source>
</evidence>
<feature type="transmembrane region" description="Helical" evidence="1">
    <location>
        <begin position="58"/>
        <end position="78"/>
    </location>
</feature>
<keyword evidence="1" id="KW-1133">Transmembrane helix</keyword>
<gene>
    <name evidence="2" type="ORF">NDU88_007117</name>
</gene>
<evidence type="ECO:0000256" key="1">
    <source>
        <dbReference type="SAM" id="Phobius"/>
    </source>
</evidence>
<organism evidence="2 3">
    <name type="scientific">Pleurodeles waltl</name>
    <name type="common">Iberian ribbed newt</name>
    <dbReference type="NCBI Taxonomy" id="8319"/>
    <lineage>
        <taxon>Eukaryota</taxon>
        <taxon>Metazoa</taxon>
        <taxon>Chordata</taxon>
        <taxon>Craniata</taxon>
        <taxon>Vertebrata</taxon>
        <taxon>Euteleostomi</taxon>
        <taxon>Amphibia</taxon>
        <taxon>Batrachia</taxon>
        <taxon>Caudata</taxon>
        <taxon>Salamandroidea</taxon>
        <taxon>Salamandridae</taxon>
        <taxon>Pleurodelinae</taxon>
        <taxon>Pleurodeles</taxon>
    </lineage>
</organism>
<dbReference type="EMBL" id="JANPWB010000015">
    <property type="protein sequence ID" value="KAJ1094031.1"/>
    <property type="molecule type" value="Genomic_DNA"/>
</dbReference>
<dbReference type="AlphaFoldDB" id="A0AAV7LRL4"/>